<dbReference type="RefSeq" id="WP_190785617.1">
    <property type="nucleotide sequence ID" value="NZ_JACWZZ010000004.1"/>
</dbReference>
<dbReference type="SUPFAM" id="SSF103647">
    <property type="entry name" value="TSP type-3 repeat"/>
    <property type="match status" value="4"/>
</dbReference>
<gene>
    <name evidence="2" type="ORF">IC231_16595</name>
</gene>
<organism evidence="2 3">
    <name type="scientific">Hymenobacter duratus</name>
    <dbReference type="NCBI Taxonomy" id="2771356"/>
    <lineage>
        <taxon>Bacteria</taxon>
        <taxon>Pseudomonadati</taxon>
        <taxon>Bacteroidota</taxon>
        <taxon>Cytophagia</taxon>
        <taxon>Cytophagales</taxon>
        <taxon>Hymenobacteraceae</taxon>
        <taxon>Hymenobacter</taxon>
    </lineage>
</organism>
<keyword evidence="3" id="KW-1185">Reference proteome</keyword>
<protein>
    <submittedName>
        <fullName evidence="2">T9SS type A sorting domain-containing protein</fullName>
    </submittedName>
</protein>
<dbReference type="PANTHER" id="PTHR10199">
    <property type="entry name" value="THROMBOSPONDIN"/>
    <property type="match status" value="1"/>
</dbReference>
<evidence type="ECO:0000313" key="2">
    <source>
        <dbReference type="EMBL" id="MBD2716668.1"/>
    </source>
</evidence>
<evidence type="ECO:0000256" key="1">
    <source>
        <dbReference type="SAM" id="MobiDB-lite"/>
    </source>
</evidence>
<dbReference type="InterPro" id="IPR026444">
    <property type="entry name" value="Secre_tail"/>
</dbReference>
<dbReference type="EMBL" id="JACWZZ010000004">
    <property type="protein sequence ID" value="MBD2716668.1"/>
    <property type="molecule type" value="Genomic_DNA"/>
</dbReference>
<dbReference type="InterPro" id="IPR028974">
    <property type="entry name" value="TSP_type-3_rpt"/>
</dbReference>
<sequence>MKKHLRLCSAAFVALGAGLFGLHDGHAEGSRELTPNSQSFAMTDVRNDRSGFLIHDSNNPNLVSKGFLKPSTWADGGTFSPDHRLYVRLNPGETLNYGVHRIYNGQGVSGNNAGRQRNLILTLRYGANAGTIVKQSKLYRDSTNNAANNNLNRSPLLTTVNGLPQAGVIVDAQQNQLGPQSLLNPLGYVPLTYTNNTGQAQDFYIEFTQQNEDALTDNGRLSHYDFWDFTVKDAGGVEKKGRLFSKYWAFSSYASTGSAGAFQNRLSANFKMYTLIESAQTPNRYYVKQLELAGMRPLDFFFVANEFGATSGTGRTTVAQRRRSQTSDLAYPQYANFVNDPDAAIWPSAPVPTFARTYQSFCNSILSRGSAAFTTVSSETGSVNILVDLNNNGVKDGDDVLIEQVVTTAGVPVTSSWNGLNASNAAVATGATVRLSFTSTGAAVNFPIFDAEGNPDGFRVQNIRPSSGGDAYYDRLYWDDTNLTANSTTNFPASPAAPDNSNQRLDGVISDNGVHRWGDATNQAGNAYMVNTWTYGFISAASEQVYSYNYNCDFDGDGVDDAVDVDDDNDGIKDVDESYGVNPQTYTLNGVVKTDGTGVPIYLDGGYVTPQGRGAWRDTNADGMNDYFDIDQDGIPNHLDTDSDGDGLPDAIEANNGKPVANYDPRTGRITGAVSNSAGARGMPQNAQTSSNSGISIFANLDHDGDGVLDIMDRDSDNDGIADLFEVQSSITAPAGRAAAGNGLAFRAPLGADADGDGIDNRFDPDFSGSTALLYAWNSSTNSLTNPGAIATLPDYIDMDADNDGLPDGIERWGGLVPSDSDIQGRILAAIITAGDANRDGILDNRPLQPGAGNDAFRDSDADGMPDYRDLDADNDGIPDQLEASRGVLLPNATYNGNYPAAYASANDSDADGIVNAVDPDSGAGYTSMFLINLDGDALPNYLDLDSDNDGISDMREANSGSLFNSQSDQEGRIYFVAGSANDSDGDGQHNDADPDTTPAFGGPSLDTDGDGRPDYQDLDSDNDGILDIREGQSTAGYRAVSGNDADGDGIDDSFDASGGGVVVPYDAHYDVTGVVDYIDANADDDRFPDWVEGFDDNHNGQSVDDYRSRAAAWTTANPARAGYYTLSGIGATQAPLWMLDADKDGVPNFLDSSDNNGWFHDDNRNGLVDLYDPAYGGSPSSLPKRVATQSDADFRLLTVVTPLPVELISFQAKAAGRDALVTWATASEKDNAHFLVERSADASTFVVAGTVEGKGTTSRRSDYSFTDKNVGASAGTRYYRLRQVDQDGKESVSEVRVVSFDGKATVAAISVYPSPTVDNATLDLLALPAATYAVEIMAADGRLMTRFEAQGGREVALPVAGYAKGTYLVRVSGQGQNYLVKLLKN</sequence>
<name>A0ABR8JLR2_9BACT</name>
<evidence type="ECO:0000313" key="3">
    <source>
        <dbReference type="Proteomes" id="UP000642468"/>
    </source>
</evidence>
<proteinExistence type="predicted"/>
<dbReference type="Gene3D" id="4.10.1080.10">
    <property type="entry name" value="TSP type-3 repeat"/>
    <property type="match status" value="3"/>
</dbReference>
<comment type="caution">
    <text evidence="2">The sequence shown here is derived from an EMBL/GenBank/DDBJ whole genome shotgun (WGS) entry which is preliminary data.</text>
</comment>
<dbReference type="PANTHER" id="PTHR10199:SF119">
    <property type="entry name" value="RE20510P"/>
    <property type="match status" value="1"/>
</dbReference>
<dbReference type="NCBIfam" id="TIGR04183">
    <property type="entry name" value="Por_Secre_tail"/>
    <property type="match status" value="1"/>
</dbReference>
<feature type="region of interest" description="Disordered" evidence="1">
    <location>
        <begin position="979"/>
        <end position="1028"/>
    </location>
</feature>
<reference evidence="2 3" key="1">
    <citation type="submission" date="2020-09" db="EMBL/GenBank/DDBJ databases">
        <authorList>
            <person name="Kim M.K."/>
        </authorList>
    </citation>
    <scope>NUCLEOTIDE SEQUENCE [LARGE SCALE GENOMIC DNA]</scope>
    <source>
        <strain evidence="2 3">BT646</strain>
    </source>
</reference>
<dbReference type="Proteomes" id="UP000642468">
    <property type="component" value="Unassembled WGS sequence"/>
</dbReference>
<accession>A0ABR8JLR2</accession>